<protein>
    <submittedName>
        <fullName evidence="3">LysM peptidoglycan-binding domain-containing protein</fullName>
    </submittedName>
</protein>
<organism evidence="3 4">
    <name type="scientific">Sagittula salina</name>
    <dbReference type="NCBI Taxonomy" id="2820268"/>
    <lineage>
        <taxon>Bacteria</taxon>
        <taxon>Pseudomonadati</taxon>
        <taxon>Pseudomonadota</taxon>
        <taxon>Alphaproteobacteria</taxon>
        <taxon>Rhodobacterales</taxon>
        <taxon>Roseobacteraceae</taxon>
        <taxon>Sagittula</taxon>
    </lineage>
</organism>
<evidence type="ECO:0000259" key="2">
    <source>
        <dbReference type="PROSITE" id="PS51782"/>
    </source>
</evidence>
<dbReference type="AlphaFoldDB" id="A0A940S1K3"/>
<dbReference type="CDD" id="cd00118">
    <property type="entry name" value="LysM"/>
    <property type="match status" value="1"/>
</dbReference>
<sequence>MIRMVLFALGFVAITVTLLIVQPGSRSRMPHAAPVPAVSRAQPALTEAVTRASVPAEDIARIAPDEPRFGRRVPSTTPAPAAPPPVQTLGDEDMRRMTWEALSGLNRATGRETTPGQPGSLLHTIVQRSLAIVSAPDGQSAAYVVQDGDSLVSIAERIYGDVNMTGPLFAANQSILTRPDDLRPGQMLVLPGK</sequence>
<dbReference type="RefSeq" id="WP_209361104.1">
    <property type="nucleotide sequence ID" value="NZ_JAGISH010000006.1"/>
</dbReference>
<dbReference type="PROSITE" id="PS51782">
    <property type="entry name" value="LYSM"/>
    <property type="match status" value="1"/>
</dbReference>
<dbReference type="InterPro" id="IPR018392">
    <property type="entry name" value="LysM"/>
</dbReference>
<feature type="domain" description="LysM" evidence="2">
    <location>
        <begin position="141"/>
        <end position="190"/>
    </location>
</feature>
<dbReference type="SUPFAM" id="SSF54106">
    <property type="entry name" value="LysM domain"/>
    <property type="match status" value="1"/>
</dbReference>
<name>A0A940S1K3_9RHOB</name>
<proteinExistence type="predicted"/>
<dbReference type="Gene3D" id="3.10.350.10">
    <property type="entry name" value="LysM domain"/>
    <property type="match status" value="1"/>
</dbReference>
<dbReference type="SMART" id="SM00257">
    <property type="entry name" value="LysM"/>
    <property type="match status" value="1"/>
</dbReference>
<evidence type="ECO:0000313" key="3">
    <source>
        <dbReference type="EMBL" id="MBP0483152.1"/>
    </source>
</evidence>
<reference evidence="3" key="1">
    <citation type="submission" date="2021-03" db="EMBL/GenBank/DDBJ databases">
        <title>Sagittula salina sp. nov. strain M10.9X isolated from the marine waste.</title>
        <authorList>
            <person name="Satari L."/>
            <person name="Molina-Menor E."/>
            <person name="Vidal-Verdu A."/>
            <person name="Pascual J."/>
            <person name="Pereto J."/>
            <person name="Porcar M."/>
        </authorList>
    </citation>
    <scope>NUCLEOTIDE SEQUENCE</scope>
    <source>
        <strain evidence="3">M10.9X</strain>
    </source>
</reference>
<dbReference type="Proteomes" id="UP000675940">
    <property type="component" value="Unassembled WGS sequence"/>
</dbReference>
<evidence type="ECO:0000256" key="1">
    <source>
        <dbReference type="SAM" id="MobiDB-lite"/>
    </source>
</evidence>
<gene>
    <name evidence="3" type="ORF">J5474_11700</name>
</gene>
<keyword evidence="4" id="KW-1185">Reference proteome</keyword>
<evidence type="ECO:0000313" key="4">
    <source>
        <dbReference type="Proteomes" id="UP000675940"/>
    </source>
</evidence>
<comment type="caution">
    <text evidence="3">The sequence shown here is derived from an EMBL/GenBank/DDBJ whole genome shotgun (WGS) entry which is preliminary data.</text>
</comment>
<dbReference type="EMBL" id="JAGISH010000006">
    <property type="protein sequence ID" value="MBP0483152.1"/>
    <property type="molecule type" value="Genomic_DNA"/>
</dbReference>
<accession>A0A940S1K3</accession>
<feature type="region of interest" description="Disordered" evidence="1">
    <location>
        <begin position="67"/>
        <end position="90"/>
    </location>
</feature>
<dbReference type="InterPro" id="IPR036779">
    <property type="entry name" value="LysM_dom_sf"/>
</dbReference>
<dbReference type="Pfam" id="PF01476">
    <property type="entry name" value="LysM"/>
    <property type="match status" value="1"/>
</dbReference>